<keyword evidence="6" id="KW-1185">Reference proteome</keyword>
<feature type="region of interest" description="Disordered" evidence="3">
    <location>
        <begin position="467"/>
        <end position="486"/>
    </location>
</feature>
<feature type="domain" description="Amidohydrolase-related" evidence="4">
    <location>
        <begin position="66"/>
        <end position="435"/>
    </location>
</feature>
<dbReference type="EMBL" id="PYAL01000001">
    <property type="protein sequence ID" value="RXN92773.1"/>
    <property type="molecule type" value="Genomic_DNA"/>
</dbReference>
<gene>
    <name evidence="5" type="ORF">C7R54_03250</name>
</gene>
<name>A0A4Q1HQE2_9BURK</name>
<evidence type="ECO:0000256" key="1">
    <source>
        <dbReference type="ARBA" id="ARBA00006745"/>
    </source>
</evidence>
<evidence type="ECO:0000313" key="5">
    <source>
        <dbReference type="EMBL" id="RXN92773.1"/>
    </source>
</evidence>
<dbReference type="PANTHER" id="PTHR43794:SF11">
    <property type="entry name" value="AMIDOHYDROLASE-RELATED DOMAIN-CONTAINING PROTEIN"/>
    <property type="match status" value="1"/>
</dbReference>
<comment type="similarity">
    <text evidence="1">Belongs to the metallo-dependent hydrolases superfamily. ATZ/TRZ family.</text>
</comment>
<evidence type="ECO:0000256" key="2">
    <source>
        <dbReference type="ARBA" id="ARBA00022801"/>
    </source>
</evidence>
<dbReference type="Gene3D" id="3.20.20.140">
    <property type="entry name" value="Metal-dependent hydrolases"/>
    <property type="match status" value="1"/>
</dbReference>
<comment type="caution">
    <text evidence="5">The sequence shown here is derived from an EMBL/GenBank/DDBJ whole genome shotgun (WGS) entry which is preliminary data.</text>
</comment>
<dbReference type="GO" id="GO:0016810">
    <property type="term" value="F:hydrolase activity, acting on carbon-nitrogen (but not peptide) bonds"/>
    <property type="evidence" value="ECO:0007669"/>
    <property type="project" value="InterPro"/>
</dbReference>
<organism evidence="5 6">
    <name type="scientific">Achromobacter aloeverae</name>
    <dbReference type="NCBI Taxonomy" id="1750518"/>
    <lineage>
        <taxon>Bacteria</taxon>
        <taxon>Pseudomonadati</taxon>
        <taxon>Pseudomonadota</taxon>
        <taxon>Betaproteobacteria</taxon>
        <taxon>Burkholderiales</taxon>
        <taxon>Alcaligenaceae</taxon>
        <taxon>Achromobacter</taxon>
    </lineage>
</organism>
<dbReference type="RefSeq" id="WP_129148734.1">
    <property type="nucleotide sequence ID" value="NZ_JBHSDO010000006.1"/>
</dbReference>
<dbReference type="InterPro" id="IPR032466">
    <property type="entry name" value="Metal_Hydrolase"/>
</dbReference>
<evidence type="ECO:0000256" key="3">
    <source>
        <dbReference type="SAM" id="MobiDB-lite"/>
    </source>
</evidence>
<dbReference type="InterPro" id="IPR011059">
    <property type="entry name" value="Metal-dep_hydrolase_composite"/>
</dbReference>
<dbReference type="InterPro" id="IPR006680">
    <property type="entry name" value="Amidohydro-rel"/>
</dbReference>
<proteinExistence type="inferred from homology"/>
<dbReference type="AlphaFoldDB" id="A0A4Q1HQE2"/>
<feature type="compositionally biased region" description="Polar residues" evidence="3">
    <location>
        <begin position="476"/>
        <end position="486"/>
    </location>
</feature>
<dbReference type="SUPFAM" id="SSF51556">
    <property type="entry name" value="Metallo-dependent hydrolases"/>
    <property type="match status" value="1"/>
</dbReference>
<dbReference type="Proteomes" id="UP000290849">
    <property type="component" value="Unassembled WGS sequence"/>
</dbReference>
<dbReference type="SUPFAM" id="SSF51338">
    <property type="entry name" value="Composite domain of metallo-dependent hydrolases"/>
    <property type="match status" value="1"/>
</dbReference>
<protein>
    <submittedName>
        <fullName evidence="5">N-ethylammeline chlorohydrolase</fullName>
    </submittedName>
</protein>
<keyword evidence="2 5" id="KW-0378">Hydrolase</keyword>
<dbReference type="PANTHER" id="PTHR43794">
    <property type="entry name" value="AMINOHYDROLASE SSNA-RELATED"/>
    <property type="match status" value="1"/>
</dbReference>
<evidence type="ECO:0000313" key="6">
    <source>
        <dbReference type="Proteomes" id="UP000290849"/>
    </source>
</evidence>
<evidence type="ECO:0000259" key="4">
    <source>
        <dbReference type="Pfam" id="PF01979"/>
    </source>
</evidence>
<dbReference type="Pfam" id="PF01979">
    <property type="entry name" value="Amidohydro_1"/>
    <property type="match status" value="1"/>
</dbReference>
<dbReference type="Gene3D" id="2.30.40.10">
    <property type="entry name" value="Urease, subunit C, domain 1"/>
    <property type="match status" value="1"/>
</dbReference>
<reference evidence="5 6" key="1">
    <citation type="journal article" date="2017" name="Int. J. Syst. Evol. Microbiol.">
        <title>Achromobacter aloeverae sp. nov., isolated from the root of Aloe vera (L.) Burm.f.</title>
        <authorList>
            <person name="Kuncharoen N."/>
            <person name="Muramatsu Y."/>
            <person name="Shibata C."/>
            <person name="Kamakura Y."/>
            <person name="Nakagawa Y."/>
            <person name="Tanasupawat S."/>
        </authorList>
    </citation>
    <scope>NUCLEOTIDE SEQUENCE [LARGE SCALE GENOMIC DNA]</scope>
    <source>
        <strain evidence="5 6">AVA-1</strain>
    </source>
</reference>
<accession>A0A4Q1HQE2</accession>
<dbReference type="InterPro" id="IPR050287">
    <property type="entry name" value="MTA/SAH_deaminase"/>
</dbReference>
<sequence>MHNNAAHTTLIKNAHTVVAWDDTRQTHVYRHQADVAFAGGQIVHVGPDYVPAAGADCTVVDGSSMMAMPGLVDIHSHLIHEPINKGYTDETGSAGLYNSNLYEYMPTMEGDAEAAPAQLTLAAAELLMSGVTTVVDMSIIHEHWLDVLVQSGLRAYVAPMFRSARWYTRNGHVVEYDWNEKAGVEGMERALKLIDRAEAHECGRLRGMVVPAQIDTCSADLLRDSHAEARRRKIGWQTHAAQSLSEFHEITRRHGLTPVQWLHHLGVLDPDSVVGHGIFVDDHPNTHWSTATDLSILAETGASVAHCPTVFMRRGMALRDFGRYRRAGINLGIGTDTYPHNMIEEMRHVGYLARLMAQTPRATTTGQVFHAATAGGAKALGRTDIGRIAVGAKADLVLVDMTHHLMQPARDPIRSLVYAAADRAVHTVYIDGHRVVHEGEVHSLDYRDAAMKVNEAQQRALKLVPQRDRVAGRSAEQMSPLSFDTI</sequence>
<dbReference type="OrthoDB" id="9807210at2"/>